<keyword evidence="2" id="KW-0808">Transferase</keyword>
<name>A0A1I6QDY3_9BACL</name>
<dbReference type="InterPro" id="IPR002575">
    <property type="entry name" value="Aminoglycoside_PTrfase"/>
</dbReference>
<dbReference type="OrthoDB" id="60975at2"/>
<evidence type="ECO:0000313" key="3">
    <source>
        <dbReference type="Proteomes" id="UP000198660"/>
    </source>
</evidence>
<dbReference type="EMBL" id="FPAA01000003">
    <property type="protein sequence ID" value="SFS50480.1"/>
    <property type="molecule type" value="Genomic_DNA"/>
</dbReference>
<dbReference type="PANTHER" id="PTHR21310:SF42">
    <property type="entry name" value="BIFUNCTIONAL AAC_APH"/>
    <property type="match status" value="1"/>
</dbReference>
<dbReference type="InterPro" id="IPR051678">
    <property type="entry name" value="AGP_Transferase"/>
</dbReference>
<keyword evidence="3" id="KW-1185">Reference proteome</keyword>
<dbReference type="GO" id="GO:0016740">
    <property type="term" value="F:transferase activity"/>
    <property type="evidence" value="ECO:0007669"/>
    <property type="project" value="UniProtKB-KW"/>
</dbReference>
<dbReference type="Pfam" id="PF01636">
    <property type="entry name" value="APH"/>
    <property type="match status" value="1"/>
</dbReference>
<feature type="domain" description="Aminoglycoside phosphotransferase" evidence="1">
    <location>
        <begin position="24"/>
        <end position="257"/>
    </location>
</feature>
<evidence type="ECO:0000313" key="2">
    <source>
        <dbReference type="EMBL" id="SFS50480.1"/>
    </source>
</evidence>
<dbReference type="RefSeq" id="WP_091834691.1">
    <property type="nucleotide sequence ID" value="NZ_FPAA01000003.1"/>
</dbReference>
<proteinExistence type="predicted"/>
<dbReference type="Gene3D" id="3.30.200.20">
    <property type="entry name" value="Phosphorylase Kinase, domain 1"/>
    <property type="match status" value="1"/>
</dbReference>
<protein>
    <submittedName>
        <fullName evidence="2">Aminoglycoside 2''-phosphotransferase</fullName>
    </submittedName>
</protein>
<gene>
    <name evidence="2" type="ORF">SAMN05444972_10377</name>
</gene>
<dbReference type="PANTHER" id="PTHR21310">
    <property type="entry name" value="AMINOGLYCOSIDE PHOSPHOTRANSFERASE-RELATED-RELATED"/>
    <property type="match status" value="1"/>
</dbReference>
<dbReference type="InterPro" id="IPR011009">
    <property type="entry name" value="Kinase-like_dom_sf"/>
</dbReference>
<dbReference type="AlphaFoldDB" id="A0A1I6QDY3"/>
<dbReference type="Proteomes" id="UP000198660">
    <property type="component" value="Unassembled WGS sequence"/>
</dbReference>
<accession>A0A1I6QDY3</accession>
<sequence>MDVVAPLQNWIMQKIPDLKIREWKMVESGWDNLIIVINHEWIVRFPRTKRIQKNLLSEKQLLDQIKKPLQKRSIEVPSYQLIYDASDHFPTCCYYPLIQGSPLHPDLYKNILTTSSNRKQIARTLGDFLAVIHSFNNQNLQGFSLEKPHTKAYWQAHWREIQTKIYPLLPYGEQQKVTHLFKNFLVNWDIDALPAVLIHGDLSYHHILFSKEKQKITGIIDFGDSQIGDPAYDFSGIYWDYGEAFFNDAFQRYCQHSFSYSTNDLYHRVVSFYGKRPIFHEILYALENQSTNKWKQKLHELRKSLL</sequence>
<organism evidence="2 3">
    <name type="scientific">Marininema halotolerans</name>
    <dbReference type="NCBI Taxonomy" id="1155944"/>
    <lineage>
        <taxon>Bacteria</taxon>
        <taxon>Bacillati</taxon>
        <taxon>Bacillota</taxon>
        <taxon>Bacilli</taxon>
        <taxon>Bacillales</taxon>
        <taxon>Thermoactinomycetaceae</taxon>
        <taxon>Marininema</taxon>
    </lineage>
</organism>
<reference evidence="3" key="1">
    <citation type="submission" date="2016-10" db="EMBL/GenBank/DDBJ databases">
        <authorList>
            <person name="Varghese N."/>
            <person name="Submissions S."/>
        </authorList>
    </citation>
    <scope>NUCLEOTIDE SEQUENCE [LARGE SCALE GENOMIC DNA]</scope>
    <source>
        <strain evidence="3">DSM 45789</strain>
    </source>
</reference>
<evidence type="ECO:0000259" key="1">
    <source>
        <dbReference type="Pfam" id="PF01636"/>
    </source>
</evidence>
<dbReference type="SUPFAM" id="SSF56112">
    <property type="entry name" value="Protein kinase-like (PK-like)"/>
    <property type="match status" value="1"/>
</dbReference>
<dbReference type="Gene3D" id="3.90.1200.10">
    <property type="match status" value="1"/>
</dbReference>